<keyword evidence="1 4" id="KW-0812">Transmembrane</keyword>
<accession>A0A1F7IXC6</accession>
<proteinExistence type="predicted"/>
<dbReference type="Pfam" id="PF07690">
    <property type="entry name" value="MFS_1"/>
    <property type="match status" value="1"/>
</dbReference>
<feature type="transmembrane region" description="Helical" evidence="4">
    <location>
        <begin position="363"/>
        <end position="381"/>
    </location>
</feature>
<evidence type="ECO:0000313" key="6">
    <source>
        <dbReference type="EMBL" id="OGK48022.1"/>
    </source>
</evidence>
<evidence type="ECO:0000313" key="7">
    <source>
        <dbReference type="Proteomes" id="UP000177141"/>
    </source>
</evidence>
<dbReference type="PANTHER" id="PTHR23530:SF1">
    <property type="entry name" value="PERMEASE, MAJOR FACILITATOR SUPERFAMILY-RELATED"/>
    <property type="match status" value="1"/>
</dbReference>
<evidence type="ECO:0000259" key="5">
    <source>
        <dbReference type="PROSITE" id="PS50850"/>
    </source>
</evidence>
<feature type="transmembrane region" description="Helical" evidence="4">
    <location>
        <begin position="301"/>
        <end position="319"/>
    </location>
</feature>
<keyword evidence="2 4" id="KW-1133">Transmembrane helix</keyword>
<feature type="transmembrane region" description="Helical" evidence="4">
    <location>
        <begin position="340"/>
        <end position="357"/>
    </location>
</feature>
<feature type="transmembrane region" description="Helical" evidence="4">
    <location>
        <begin position="208"/>
        <end position="225"/>
    </location>
</feature>
<dbReference type="GO" id="GO:0022857">
    <property type="term" value="F:transmembrane transporter activity"/>
    <property type="evidence" value="ECO:0007669"/>
    <property type="project" value="InterPro"/>
</dbReference>
<feature type="transmembrane region" description="Helical" evidence="4">
    <location>
        <begin position="245"/>
        <end position="262"/>
    </location>
</feature>
<feature type="transmembrane region" description="Helical" evidence="4">
    <location>
        <begin position="95"/>
        <end position="116"/>
    </location>
</feature>
<dbReference type="EMBL" id="MGAL01000024">
    <property type="protein sequence ID" value="OGK48022.1"/>
    <property type="molecule type" value="Genomic_DNA"/>
</dbReference>
<protein>
    <recommendedName>
        <fullName evidence="5">Major facilitator superfamily (MFS) profile domain-containing protein</fullName>
    </recommendedName>
</protein>
<sequence>MKNIWISYFLAFCKNAWFWLGVWVFYYLLYTNYAGIGIIETTLVITYILTEIPTGAIADLLGKKNTLFISFLFKMIGSFMMAFAPNFIFLLTSVMVLAIGGTLYSGTLEALIFDSLKQVKREKFYPKIISNISSISLITTAVCGLLGGYFYLISPSLPFALEGIISGFGLIGVFFLIEPQIDTEVFSWSNYVRQTQQGFRQLTKTNNIVKQTLLLLSIGVILLIADEMLNSFLGVEFHFKPEQLGVFWAVILLISGFFSQFTPKLLQFFSEKKLLIITGMVVAVSFIVSPFVGIVLGGLSLAVRSVSQVIFLNTGSILINKNADSKYRATTISTYNMLRNIPYALLAFFIGSLADIYSAKMIAFYLGIILLILLSLQLSTLRKARFV</sequence>
<dbReference type="PROSITE" id="PS50850">
    <property type="entry name" value="MFS"/>
    <property type="match status" value="1"/>
</dbReference>
<feature type="transmembrane region" description="Helical" evidence="4">
    <location>
        <begin position="128"/>
        <end position="153"/>
    </location>
</feature>
<dbReference type="STRING" id="1802061.A3A93_04455"/>
<dbReference type="AlphaFoldDB" id="A0A1F7IXC6"/>
<reference evidence="6 7" key="1">
    <citation type="journal article" date="2016" name="Nat. Commun.">
        <title>Thousands of microbial genomes shed light on interconnected biogeochemical processes in an aquifer system.</title>
        <authorList>
            <person name="Anantharaman K."/>
            <person name="Brown C.T."/>
            <person name="Hug L.A."/>
            <person name="Sharon I."/>
            <person name="Castelle C.J."/>
            <person name="Probst A.J."/>
            <person name="Thomas B.C."/>
            <person name="Singh A."/>
            <person name="Wilkins M.J."/>
            <person name="Karaoz U."/>
            <person name="Brodie E.L."/>
            <person name="Williams K.H."/>
            <person name="Hubbard S.S."/>
            <person name="Banfield J.F."/>
        </authorList>
    </citation>
    <scope>NUCLEOTIDE SEQUENCE [LARGE SCALE GENOMIC DNA]</scope>
</reference>
<feature type="transmembrane region" description="Helical" evidence="4">
    <location>
        <begin position="159"/>
        <end position="177"/>
    </location>
</feature>
<dbReference type="InterPro" id="IPR020846">
    <property type="entry name" value="MFS_dom"/>
</dbReference>
<comment type="caution">
    <text evidence="6">The sequence shown here is derived from an EMBL/GenBank/DDBJ whole genome shotgun (WGS) entry which is preliminary data.</text>
</comment>
<evidence type="ECO:0000256" key="3">
    <source>
        <dbReference type="ARBA" id="ARBA00023136"/>
    </source>
</evidence>
<feature type="transmembrane region" description="Helical" evidence="4">
    <location>
        <begin position="7"/>
        <end position="27"/>
    </location>
</feature>
<evidence type="ECO:0000256" key="1">
    <source>
        <dbReference type="ARBA" id="ARBA00022692"/>
    </source>
</evidence>
<dbReference type="InterPro" id="IPR036259">
    <property type="entry name" value="MFS_trans_sf"/>
</dbReference>
<keyword evidence="3 4" id="KW-0472">Membrane</keyword>
<feature type="domain" description="Major facilitator superfamily (MFS) profile" evidence="5">
    <location>
        <begin position="1"/>
        <end position="385"/>
    </location>
</feature>
<name>A0A1F7IXC6_9BACT</name>
<dbReference type="Proteomes" id="UP000177141">
    <property type="component" value="Unassembled WGS sequence"/>
</dbReference>
<feature type="transmembrane region" description="Helical" evidence="4">
    <location>
        <begin position="274"/>
        <end position="295"/>
    </location>
</feature>
<evidence type="ECO:0000256" key="2">
    <source>
        <dbReference type="ARBA" id="ARBA00022989"/>
    </source>
</evidence>
<gene>
    <name evidence="6" type="ORF">A3A93_04455</name>
</gene>
<dbReference type="InterPro" id="IPR011701">
    <property type="entry name" value="MFS"/>
</dbReference>
<evidence type="ECO:0000256" key="4">
    <source>
        <dbReference type="SAM" id="Phobius"/>
    </source>
</evidence>
<dbReference type="PANTHER" id="PTHR23530">
    <property type="entry name" value="TRANSPORT PROTEIN-RELATED"/>
    <property type="match status" value="1"/>
</dbReference>
<feature type="transmembrane region" description="Helical" evidence="4">
    <location>
        <begin position="33"/>
        <end position="50"/>
    </location>
</feature>
<dbReference type="SUPFAM" id="SSF103473">
    <property type="entry name" value="MFS general substrate transporter"/>
    <property type="match status" value="1"/>
</dbReference>
<dbReference type="Gene3D" id="1.20.1250.20">
    <property type="entry name" value="MFS general substrate transporter like domains"/>
    <property type="match status" value="1"/>
</dbReference>
<organism evidence="6 7">
    <name type="scientific">Candidatus Roizmanbacteria bacterium RIFCSPLOWO2_01_FULL_38_12</name>
    <dbReference type="NCBI Taxonomy" id="1802061"/>
    <lineage>
        <taxon>Bacteria</taxon>
        <taxon>Candidatus Roizmaniibacteriota</taxon>
    </lineage>
</organism>
<feature type="transmembrane region" description="Helical" evidence="4">
    <location>
        <begin position="71"/>
        <end position="89"/>
    </location>
</feature>
<dbReference type="InterPro" id="IPR053160">
    <property type="entry name" value="MFS_DHA3_Transporter"/>
</dbReference>